<dbReference type="InterPro" id="IPR000863">
    <property type="entry name" value="Sulfotransferase_dom"/>
</dbReference>
<feature type="transmembrane region" description="Helical" evidence="2">
    <location>
        <begin position="389"/>
        <end position="410"/>
    </location>
</feature>
<reference evidence="4 5" key="1">
    <citation type="journal article" date="2021" name="Elife">
        <title>Chloroplast acquisition without the gene transfer in kleptoplastic sea slugs, Plakobranchus ocellatus.</title>
        <authorList>
            <person name="Maeda T."/>
            <person name="Takahashi S."/>
            <person name="Yoshida T."/>
            <person name="Shimamura S."/>
            <person name="Takaki Y."/>
            <person name="Nagai Y."/>
            <person name="Toyoda A."/>
            <person name="Suzuki Y."/>
            <person name="Arimoto A."/>
            <person name="Ishii H."/>
            <person name="Satoh N."/>
            <person name="Nishiyama T."/>
            <person name="Hasebe M."/>
            <person name="Maruyama T."/>
            <person name="Minagawa J."/>
            <person name="Obokata J."/>
            <person name="Shigenobu S."/>
        </authorList>
    </citation>
    <scope>NUCLEOTIDE SEQUENCE [LARGE SCALE GENOMIC DNA]</scope>
</reference>
<feature type="region of interest" description="Disordered" evidence="1">
    <location>
        <begin position="1"/>
        <end position="85"/>
    </location>
</feature>
<protein>
    <submittedName>
        <fullName evidence="4">Carbohydrate sulfotransferase 15</fullName>
    </submittedName>
</protein>
<evidence type="ECO:0000313" key="4">
    <source>
        <dbReference type="EMBL" id="GFO12079.1"/>
    </source>
</evidence>
<feature type="compositionally biased region" description="Acidic residues" evidence="1">
    <location>
        <begin position="443"/>
        <end position="459"/>
    </location>
</feature>
<name>A0AAV4AWB1_9GAST</name>
<sequence>MDSGPQDSRMEEGGGIKEDRQSSLQEDAGVSGNSAGMPQSADEGKFDLRQFVNSTSRWPMQEDDKVLAGPSQSASGAGDDSGLGQRKEKEVLELCDLPGQMVRSVYNGGALLAILGVIQAIMLWMLEKTAVFTPRAVDFACRFTAVHLPVLCGALRDWTTNSAPRIVSQTWHVLYVSIPQHVGQAYHTVMTIWIPAAVLWSRWLWCRLLVALSWGLVRLRQLAVVRSVLSHSLGLLCLNLHRCYNYLVVKFRSRFPDAFERMVGLAGAFERTCVPAVNNARSRLSASVRSAWKAVLTAIMVAAAAVSGLMYKVKVATLGGSQVDSAGTGSEQSQSASGGSRGTTDGSRLESVVSLVATCGRDFRDGSFRLRCVSPLKHRLRRLTPRSSFIAILVLFVAGFVVTTVVVFNGGRVGLTIRAREKPRPVDWFEYLRASRRPRLEGEEPDPNANDNDEESEEYMDWKERELAEGIRWRKKKLKHKKKNNKTQWEIGDVGWKQVSDVIGLMAKKTDTNATAKPVVHKKILMSQIELLRDAMMDEKSRLPVLEKPPTCVGDIRNGEVEDILCIPRPKFLSHVKNPCWYVGPKTSEDAIPELKCLPYFHILGCAKSGTTDLWNRLMSHPHVISNDGLLHKEALWWSWQRYGIMGYKQRHIMTFEDYVDLFQDAARQIRASMESETLHQQILITGEASPPDFWDFRGWTNITQNRNSNTPIIATPHLMRHIYPDPKFILMFREPIDRLYSDYFFVGGGLTSDDFHNDVLATIDILAKCVKSHGLQRCFYDRTIYAKLPVRLPFSCYSLYMQEWLQVFPRENFLLLKLEEYKNDLEGTLKSVMEFLGLGPLKEAQLELIAEEERSRVTAQRKLAGPMQNATREILHQLLDPCTKAFAKMVGMDKFDWSNSTAFGANLS</sequence>
<dbReference type="GO" id="GO:0050659">
    <property type="term" value="F:N-acetylgalactosamine 4-sulfate 6-O-sulfotransferase activity"/>
    <property type="evidence" value="ECO:0007669"/>
    <property type="project" value="TreeGrafter"/>
</dbReference>
<feature type="compositionally biased region" description="Low complexity" evidence="1">
    <location>
        <begin position="325"/>
        <end position="346"/>
    </location>
</feature>
<feature type="transmembrane region" description="Helical" evidence="2">
    <location>
        <begin position="192"/>
        <end position="217"/>
    </location>
</feature>
<evidence type="ECO:0000256" key="1">
    <source>
        <dbReference type="SAM" id="MobiDB-lite"/>
    </source>
</evidence>
<feature type="region of interest" description="Disordered" evidence="1">
    <location>
        <begin position="439"/>
        <end position="459"/>
    </location>
</feature>
<comment type="caution">
    <text evidence="4">The sequence shown here is derived from an EMBL/GenBank/DDBJ whole genome shotgun (WGS) entry which is preliminary data.</text>
</comment>
<feature type="domain" description="Sulfotransferase" evidence="3">
    <location>
        <begin position="603"/>
        <end position="852"/>
    </location>
</feature>
<feature type="region of interest" description="Disordered" evidence="1">
    <location>
        <begin position="324"/>
        <end position="346"/>
    </location>
</feature>
<evidence type="ECO:0000256" key="2">
    <source>
        <dbReference type="SAM" id="Phobius"/>
    </source>
</evidence>
<organism evidence="4 5">
    <name type="scientific">Plakobranchus ocellatus</name>
    <dbReference type="NCBI Taxonomy" id="259542"/>
    <lineage>
        <taxon>Eukaryota</taxon>
        <taxon>Metazoa</taxon>
        <taxon>Spiralia</taxon>
        <taxon>Lophotrochozoa</taxon>
        <taxon>Mollusca</taxon>
        <taxon>Gastropoda</taxon>
        <taxon>Heterobranchia</taxon>
        <taxon>Euthyneura</taxon>
        <taxon>Panpulmonata</taxon>
        <taxon>Sacoglossa</taxon>
        <taxon>Placobranchoidea</taxon>
        <taxon>Plakobranchidae</taxon>
        <taxon>Plakobranchus</taxon>
    </lineage>
</organism>
<feature type="compositionally biased region" description="Low complexity" evidence="1">
    <location>
        <begin position="67"/>
        <end position="84"/>
    </location>
</feature>
<dbReference type="GO" id="GO:0019319">
    <property type="term" value="P:hexose biosynthetic process"/>
    <property type="evidence" value="ECO:0007669"/>
    <property type="project" value="TreeGrafter"/>
</dbReference>
<dbReference type="PANTHER" id="PTHR15723">
    <property type="entry name" value="CARBOHYDRATE SULFOTRANSFERASE 15"/>
    <property type="match status" value="1"/>
</dbReference>
<dbReference type="AlphaFoldDB" id="A0AAV4AWB1"/>
<dbReference type="InterPro" id="IPR027417">
    <property type="entry name" value="P-loop_NTPase"/>
</dbReference>
<dbReference type="InterPro" id="IPR052654">
    <property type="entry name" value="CS_Sulfotransferase"/>
</dbReference>
<dbReference type="Gene3D" id="3.40.50.300">
    <property type="entry name" value="P-loop containing nucleotide triphosphate hydrolases"/>
    <property type="match status" value="1"/>
</dbReference>
<keyword evidence="5" id="KW-1185">Reference proteome</keyword>
<keyword evidence="2" id="KW-0812">Transmembrane</keyword>
<keyword evidence="2" id="KW-0472">Membrane</keyword>
<proteinExistence type="predicted"/>
<dbReference type="PANTHER" id="PTHR15723:SF0">
    <property type="entry name" value="CARBOHYDRATE SULFOTRANSFERASE 15"/>
    <property type="match status" value="1"/>
</dbReference>
<feature type="compositionally biased region" description="Basic and acidic residues" evidence="1">
    <location>
        <begin position="8"/>
        <end position="21"/>
    </location>
</feature>
<dbReference type="Proteomes" id="UP000735302">
    <property type="component" value="Unassembled WGS sequence"/>
</dbReference>
<evidence type="ECO:0000259" key="3">
    <source>
        <dbReference type="Pfam" id="PF00685"/>
    </source>
</evidence>
<keyword evidence="2" id="KW-1133">Transmembrane helix</keyword>
<evidence type="ECO:0000313" key="5">
    <source>
        <dbReference type="Proteomes" id="UP000735302"/>
    </source>
</evidence>
<dbReference type="SUPFAM" id="SSF52540">
    <property type="entry name" value="P-loop containing nucleoside triphosphate hydrolases"/>
    <property type="match status" value="1"/>
</dbReference>
<gene>
    <name evidence="4" type="ORF">PoB_003858400</name>
</gene>
<dbReference type="EMBL" id="BLXT01004371">
    <property type="protein sequence ID" value="GFO12079.1"/>
    <property type="molecule type" value="Genomic_DNA"/>
</dbReference>
<accession>A0AAV4AWB1</accession>
<dbReference type="Pfam" id="PF00685">
    <property type="entry name" value="Sulfotransfer_1"/>
    <property type="match status" value="1"/>
</dbReference>
<feature type="transmembrane region" description="Helical" evidence="2">
    <location>
        <begin position="105"/>
        <end position="126"/>
    </location>
</feature>